<dbReference type="InterPro" id="IPR033184">
    <property type="entry name" value="PRRC2"/>
</dbReference>
<dbReference type="PANTHER" id="PTHR14038">
    <property type="entry name" value="BAT2 HLA-B-ASSOCIATED TRANSCRIPT 2"/>
    <property type="match status" value="1"/>
</dbReference>
<dbReference type="PANTHER" id="PTHR14038:SF0">
    <property type="entry name" value="LP18708P"/>
    <property type="match status" value="1"/>
</dbReference>
<dbReference type="GO" id="GO:0030154">
    <property type="term" value="P:cell differentiation"/>
    <property type="evidence" value="ECO:0007669"/>
    <property type="project" value="TreeGrafter"/>
</dbReference>
<feature type="region of interest" description="Disordered" evidence="2">
    <location>
        <begin position="1"/>
        <end position="78"/>
    </location>
</feature>
<keyword evidence="1" id="KW-0597">Phosphoprotein</keyword>
<dbReference type="AlphaFoldDB" id="A0AA88IEI8"/>
<proteinExistence type="predicted"/>
<keyword evidence="5" id="KW-1185">Reference proteome</keyword>
<feature type="compositionally biased region" description="Polar residues" evidence="2">
    <location>
        <begin position="21"/>
        <end position="39"/>
    </location>
</feature>
<dbReference type="Pfam" id="PF07001">
    <property type="entry name" value="BAT2_N"/>
    <property type="match status" value="1"/>
</dbReference>
<evidence type="ECO:0000256" key="2">
    <source>
        <dbReference type="SAM" id="MobiDB-lite"/>
    </source>
</evidence>
<evidence type="ECO:0000259" key="3">
    <source>
        <dbReference type="Pfam" id="PF07001"/>
    </source>
</evidence>
<name>A0AA88IEI8_ARTSF</name>
<dbReference type="InterPro" id="IPR009738">
    <property type="entry name" value="BAT2_N"/>
</dbReference>
<accession>A0AA88IEI8</accession>
<sequence>MSAVSSGNVSKGEKGKKYQARNINSIFKVSGNESQQKNTAPKHGLQVIGKVPAGRRVPNPVHLPSLKSESGGQDPNVVLVPSSSSGWVSGLEAKSGTTQAGALASQSLAVVPPEIEVSQSQEIPAKRPPLLKV</sequence>
<feature type="domain" description="BAT2 N-terminal" evidence="3">
    <location>
        <begin position="5"/>
        <end position="122"/>
    </location>
</feature>
<evidence type="ECO:0000256" key="1">
    <source>
        <dbReference type="ARBA" id="ARBA00022553"/>
    </source>
</evidence>
<reference evidence="4" key="1">
    <citation type="submission" date="2023-07" db="EMBL/GenBank/DDBJ databases">
        <title>Chromosome-level genome assembly of Artemia franciscana.</title>
        <authorList>
            <person name="Jo E."/>
        </authorList>
    </citation>
    <scope>NUCLEOTIDE SEQUENCE</scope>
    <source>
        <tissue evidence="4">Whole body</tissue>
    </source>
</reference>
<organism evidence="4 5">
    <name type="scientific">Artemia franciscana</name>
    <name type="common">Brine shrimp</name>
    <name type="synonym">Artemia sanfranciscana</name>
    <dbReference type="NCBI Taxonomy" id="6661"/>
    <lineage>
        <taxon>Eukaryota</taxon>
        <taxon>Metazoa</taxon>
        <taxon>Ecdysozoa</taxon>
        <taxon>Arthropoda</taxon>
        <taxon>Crustacea</taxon>
        <taxon>Branchiopoda</taxon>
        <taxon>Anostraca</taxon>
        <taxon>Artemiidae</taxon>
        <taxon>Artemia</taxon>
    </lineage>
</organism>
<gene>
    <name evidence="4" type="ORF">QYM36_007651</name>
</gene>
<dbReference type="Proteomes" id="UP001187531">
    <property type="component" value="Unassembled WGS sequence"/>
</dbReference>
<evidence type="ECO:0000313" key="4">
    <source>
        <dbReference type="EMBL" id="KAK2726874.1"/>
    </source>
</evidence>
<protein>
    <recommendedName>
        <fullName evidence="3">BAT2 N-terminal domain-containing protein</fullName>
    </recommendedName>
</protein>
<dbReference type="EMBL" id="JAVRJZ010000001">
    <property type="protein sequence ID" value="KAK2726874.1"/>
    <property type="molecule type" value="Genomic_DNA"/>
</dbReference>
<comment type="caution">
    <text evidence="4">The sequence shown here is derived from an EMBL/GenBank/DDBJ whole genome shotgun (WGS) entry which is preliminary data.</text>
</comment>
<evidence type="ECO:0000313" key="5">
    <source>
        <dbReference type="Proteomes" id="UP001187531"/>
    </source>
</evidence>